<keyword evidence="4" id="KW-0067">ATP-binding</keyword>
<organism evidence="7 8">
    <name type="scientific">Salinicola corii</name>
    <dbReference type="NCBI Taxonomy" id="2606937"/>
    <lineage>
        <taxon>Bacteria</taxon>
        <taxon>Pseudomonadati</taxon>
        <taxon>Pseudomonadota</taxon>
        <taxon>Gammaproteobacteria</taxon>
        <taxon>Oceanospirillales</taxon>
        <taxon>Halomonadaceae</taxon>
        <taxon>Salinicola</taxon>
    </lineage>
</organism>
<comment type="caution">
    <text evidence="7">The sequence shown here is derived from an EMBL/GenBank/DDBJ whole genome shotgun (WGS) entry which is preliminary data.</text>
</comment>
<dbReference type="RefSeq" id="WP_149435175.1">
    <property type="nucleotide sequence ID" value="NZ_VTPX01000004.1"/>
</dbReference>
<evidence type="ECO:0000259" key="6">
    <source>
        <dbReference type="Pfam" id="PF13193"/>
    </source>
</evidence>
<evidence type="ECO:0000313" key="7">
    <source>
        <dbReference type="EMBL" id="KAA0018756.1"/>
    </source>
</evidence>
<evidence type="ECO:0000256" key="2">
    <source>
        <dbReference type="ARBA" id="ARBA00022598"/>
    </source>
</evidence>
<dbReference type="Proteomes" id="UP000466024">
    <property type="component" value="Unassembled WGS sequence"/>
</dbReference>
<dbReference type="Gene3D" id="3.30.300.30">
    <property type="match status" value="1"/>
</dbReference>
<dbReference type="Gene3D" id="3.40.50.12780">
    <property type="entry name" value="N-terminal domain of ligase-like"/>
    <property type="match status" value="1"/>
</dbReference>
<dbReference type="FunFam" id="3.40.50.12780:FF:000063">
    <property type="entry name" value="Acetyl-coenzyme A synthetase"/>
    <property type="match status" value="1"/>
</dbReference>
<name>A0A640WF39_9GAMM</name>
<dbReference type="GO" id="GO:0006633">
    <property type="term" value="P:fatty acid biosynthetic process"/>
    <property type="evidence" value="ECO:0007669"/>
    <property type="project" value="TreeGrafter"/>
</dbReference>
<dbReference type="PANTHER" id="PTHR43605">
    <property type="entry name" value="ACYL-COENZYME A SYNTHETASE"/>
    <property type="match status" value="1"/>
</dbReference>
<dbReference type="InterPro" id="IPR000873">
    <property type="entry name" value="AMP-dep_synth/lig_dom"/>
</dbReference>
<dbReference type="SUPFAM" id="SSF56801">
    <property type="entry name" value="Acetyl-CoA synthetase-like"/>
    <property type="match status" value="1"/>
</dbReference>
<dbReference type="Pfam" id="PF13193">
    <property type="entry name" value="AMP-binding_C"/>
    <property type="match status" value="1"/>
</dbReference>
<dbReference type="Pfam" id="PF00501">
    <property type="entry name" value="AMP-binding"/>
    <property type="match status" value="1"/>
</dbReference>
<dbReference type="PANTHER" id="PTHR43605:SF10">
    <property type="entry name" value="ACYL-COA SYNTHETASE MEDIUM CHAIN FAMILY MEMBER 3"/>
    <property type="match status" value="1"/>
</dbReference>
<dbReference type="InterPro" id="IPR020845">
    <property type="entry name" value="AMP-binding_CS"/>
</dbReference>
<feature type="domain" description="AMP-binding enzyme C-terminal" evidence="6">
    <location>
        <begin position="464"/>
        <end position="541"/>
    </location>
</feature>
<dbReference type="InterPro" id="IPR042099">
    <property type="entry name" value="ANL_N_sf"/>
</dbReference>
<dbReference type="EMBL" id="VTPX01000004">
    <property type="protein sequence ID" value="KAA0018756.1"/>
    <property type="molecule type" value="Genomic_DNA"/>
</dbReference>
<dbReference type="AlphaFoldDB" id="A0A640WF39"/>
<feature type="domain" description="AMP-dependent synthetase/ligase" evidence="5">
    <location>
        <begin position="41"/>
        <end position="413"/>
    </location>
</feature>
<dbReference type="InterPro" id="IPR045851">
    <property type="entry name" value="AMP-bd_C_sf"/>
</dbReference>
<keyword evidence="8" id="KW-1185">Reference proteome</keyword>
<dbReference type="GO" id="GO:0006637">
    <property type="term" value="P:acyl-CoA metabolic process"/>
    <property type="evidence" value="ECO:0007669"/>
    <property type="project" value="TreeGrafter"/>
</dbReference>
<evidence type="ECO:0000256" key="3">
    <source>
        <dbReference type="ARBA" id="ARBA00022741"/>
    </source>
</evidence>
<reference evidence="7 8" key="1">
    <citation type="submission" date="2019-08" db="EMBL/GenBank/DDBJ databases">
        <title>Bioinformatics analysis of the strain L3 and L5.</title>
        <authorList>
            <person name="Li X."/>
        </authorList>
    </citation>
    <scope>NUCLEOTIDE SEQUENCE [LARGE SCALE GENOMIC DNA]</scope>
    <source>
        <strain evidence="7 8">L3</strain>
    </source>
</reference>
<dbReference type="PROSITE" id="PS00455">
    <property type="entry name" value="AMP_BINDING"/>
    <property type="match status" value="1"/>
</dbReference>
<gene>
    <name evidence="7" type="ORF">F0A16_09650</name>
</gene>
<dbReference type="GO" id="GO:0004321">
    <property type="term" value="F:fatty-acyl-CoA synthase activity"/>
    <property type="evidence" value="ECO:0007669"/>
    <property type="project" value="TreeGrafter"/>
</dbReference>
<dbReference type="CDD" id="cd05971">
    <property type="entry name" value="MACS_like_3"/>
    <property type="match status" value="1"/>
</dbReference>
<sequence>MNDAQPTALLTPGVEYDRLYDDFAWEVPAQFNIASVCCDRWAEDPERLAMIEVHDDGSAREITFLELKLGANRLANSLAAHGIQPGDRVGVLLPQRHETALAHLACFKLGVIAVPLFSLFGPEALHHRLADCGMRAIVSDARGMATLDEIRHQLPALTAIYTVDAAPGAGRPTADALDFHAELAAASDAFVTRDTRADDPALIIYTSGTTGSPKGAVHGHRVLLGHLPGVEISHDLLPQPGDRFWTPADWAWIGGLLDVLLPSLYHAVPIVAHRMLKFSPEAAFALIERHRVRNLFLPPTALKLMRRVKQPQRRWRLDVRSVASGGESLGEALLAWGRETFGVTINEFYGQTECNMVLSACASLDVHRPGAIGKAVPGHELAIVDAEGQRLADGETGHIAVRSPDPVMFLHYWQKPEATAAKFAGEWLLTGDMGFRDAEGYFTFLSRDDDVITSAGYRIGPAPIENCLLGHPAVRMAAVVGKPDELRTEIVAAYVVLAEDWEPTPALVETLQQHVRSRLAAHEYPREIHFIDEFPMTATGKIVRKALRTLDRDETP</sequence>
<keyword evidence="3" id="KW-0547">Nucleotide-binding</keyword>
<proteinExistence type="inferred from homology"/>
<evidence type="ECO:0000256" key="4">
    <source>
        <dbReference type="ARBA" id="ARBA00022840"/>
    </source>
</evidence>
<dbReference type="InterPro" id="IPR049515">
    <property type="entry name" value="MACS_put"/>
</dbReference>
<evidence type="ECO:0000259" key="5">
    <source>
        <dbReference type="Pfam" id="PF00501"/>
    </source>
</evidence>
<evidence type="ECO:0000256" key="1">
    <source>
        <dbReference type="ARBA" id="ARBA00006432"/>
    </source>
</evidence>
<dbReference type="GO" id="GO:0016405">
    <property type="term" value="F:CoA-ligase activity"/>
    <property type="evidence" value="ECO:0007669"/>
    <property type="project" value="UniProtKB-ARBA"/>
</dbReference>
<dbReference type="InterPro" id="IPR051087">
    <property type="entry name" value="Mitochondrial_ACSM"/>
</dbReference>
<evidence type="ECO:0000313" key="8">
    <source>
        <dbReference type="Proteomes" id="UP000466024"/>
    </source>
</evidence>
<protein>
    <submittedName>
        <fullName evidence="7">AMP-binding protein</fullName>
    </submittedName>
</protein>
<keyword evidence="2" id="KW-0436">Ligase</keyword>
<accession>A0A640WF39</accession>
<dbReference type="GO" id="GO:0015645">
    <property type="term" value="F:fatty acid ligase activity"/>
    <property type="evidence" value="ECO:0007669"/>
    <property type="project" value="TreeGrafter"/>
</dbReference>
<dbReference type="GO" id="GO:0005524">
    <property type="term" value="F:ATP binding"/>
    <property type="evidence" value="ECO:0007669"/>
    <property type="project" value="UniProtKB-KW"/>
</dbReference>
<comment type="similarity">
    <text evidence="1">Belongs to the ATP-dependent AMP-binding enzyme family.</text>
</comment>
<dbReference type="InterPro" id="IPR025110">
    <property type="entry name" value="AMP-bd_C"/>
</dbReference>